<reference evidence="1" key="1">
    <citation type="submission" date="2019-11" db="UniProtKB">
        <authorList>
            <consortium name="WormBaseParasite"/>
        </authorList>
    </citation>
    <scope>IDENTIFICATION</scope>
</reference>
<proteinExistence type="predicted"/>
<organism evidence="1">
    <name type="scientific">Mesocestoides corti</name>
    <name type="common">Flatworm</name>
    <dbReference type="NCBI Taxonomy" id="53468"/>
    <lineage>
        <taxon>Eukaryota</taxon>
        <taxon>Metazoa</taxon>
        <taxon>Spiralia</taxon>
        <taxon>Lophotrochozoa</taxon>
        <taxon>Platyhelminthes</taxon>
        <taxon>Cestoda</taxon>
        <taxon>Eucestoda</taxon>
        <taxon>Cyclophyllidea</taxon>
        <taxon>Mesocestoididae</taxon>
        <taxon>Mesocestoides</taxon>
    </lineage>
</organism>
<protein>
    <submittedName>
        <fullName evidence="1">Uncharacterized protein</fullName>
    </submittedName>
</protein>
<dbReference type="WBParaSite" id="MCU_009279-RA">
    <property type="protein sequence ID" value="MCU_009279-RA"/>
    <property type="gene ID" value="MCU_009279"/>
</dbReference>
<name>A0A5K3FR07_MESCO</name>
<sequence length="51" mass="6059">MDECARVNRFPRLSSKRRGFDFGFGSLNDTEYMCRYGIILFLEVVTHFCLF</sequence>
<dbReference type="AlphaFoldDB" id="A0A5K3FR07"/>
<accession>A0A5K3FR07</accession>
<evidence type="ECO:0000313" key="1">
    <source>
        <dbReference type="WBParaSite" id="MCU_009279-RA"/>
    </source>
</evidence>